<dbReference type="Pfam" id="PF10049">
    <property type="entry name" value="DUF2283"/>
    <property type="match status" value="1"/>
</dbReference>
<comment type="caution">
    <text evidence="1">The sequence shown here is derived from an EMBL/GenBank/DDBJ whole genome shotgun (WGS) entry which is preliminary data.</text>
</comment>
<evidence type="ECO:0000313" key="2">
    <source>
        <dbReference type="Proteomes" id="UP000078390"/>
    </source>
</evidence>
<evidence type="ECO:0000313" key="1">
    <source>
        <dbReference type="EMBL" id="OAQ20336.1"/>
    </source>
</evidence>
<reference evidence="1 2" key="1">
    <citation type="submission" date="2016-04" db="EMBL/GenBank/DDBJ databases">
        <title>Genome analysis of Thermosulfurimonas dismutans, the first thermophilic sulfur-disproportionating bacterium of the phylum Thermodesulfobacteria.</title>
        <authorList>
            <person name="Mardanov A.V."/>
            <person name="Beletsky A.V."/>
            <person name="Kadnikov V.V."/>
            <person name="Slobodkin A.I."/>
            <person name="Ravin N.V."/>
        </authorList>
    </citation>
    <scope>NUCLEOTIDE SEQUENCE [LARGE SCALE GENOMIC DNA]</scope>
    <source>
        <strain evidence="1 2">S95</strain>
    </source>
</reference>
<organism evidence="1 2">
    <name type="scientific">Thermosulfurimonas dismutans</name>
    <dbReference type="NCBI Taxonomy" id="999894"/>
    <lineage>
        <taxon>Bacteria</taxon>
        <taxon>Pseudomonadati</taxon>
        <taxon>Thermodesulfobacteriota</taxon>
        <taxon>Thermodesulfobacteria</taxon>
        <taxon>Thermodesulfobacteriales</taxon>
        <taxon>Thermodesulfobacteriaceae</taxon>
        <taxon>Thermosulfurimonas</taxon>
    </lineage>
</organism>
<dbReference type="STRING" id="999894.TDIS_1531"/>
<dbReference type="Proteomes" id="UP000078390">
    <property type="component" value="Unassembled WGS sequence"/>
</dbReference>
<dbReference type="AlphaFoldDB" id="A0A179D2R3"/>
<dbReference type="RefSeq" id="WP_068670979.1">
    <property type="nucleotide sequence ID" value="NZ_LWLG01000012.1"/>
</dbReference>
<gene>
    <name evidence="1" type="ORF">TDIS_1531</name>
</gene>
<name>A0A179D2R3_9BACT</name>
<dbReference type="PANTHER" id="PTHR37029:SF1">
    <property type="entry name" value="SSR1768 PROTEIN"/>
    <property type="match status" value="1"/>
</dbReference>
<keyword evidence="2" id="KW-1185">Reference proteome</keyword>
<evidence type="ECO:0008006" key="3">
    <source>
        <dbReference type="Google" id="ProtNLM"/>
    </source>
</evidence>
<protein>
    <recommendedName>
        <fullName evidence="3">DUF2283 domain-containing protein</fullName>
    </recommendedName>
</protein>
<dbReference type="EMBL" id="LWLG01000012">
    <property type="protein sequence ID" value="OAQ20336.1"/>
    <property type="molecule type" value="Genomic_DNA"/>
</dbReference>
<accession>A0A179D2R3</accession>
<dbReference type="OrthoDB" id="9799670at2"/>
<proteinExistence type="predicted"/>
<dbReference type="PANTHER" id="PTHR37029">
    <property type="entry name" value="SSR1768 PROTEIN"/>
    <property type="match status" value="1"/>
</dbReference>
<dbReference type="InterPro" id="IPR019270">
    <property type="entry name" value="DUF2283"/>
</dbReference>
<sequence>MKITYYPEDDVIYIDLQDKPSVESEEVSPDIVVDFDEEGIPVGIEISNASQKVRFQDLEIINLPVSGLTLKKAA</sequence>